<feature type="transmembrane region" description="Helical" evidence="1">
    <location>
        <begin position="12"/>
        <end position="34"/>
    </location>
</feature>
<reference evidence="3" key="1">
    <citation type="submission" date="2017-06" db="EMBL/GenBank/DDBJ databases">
        <authorList>
            <person name="Varghese N."/>
            <person name="Submissions S."/>
        </authorList>
    </citation>
    <scope>NUCLEOTIDE SEQUENCE [LARGE SCALE GENOMIC DNA]</scope>
    <source>
        <strain evidence="3">DSM 44485</strain>
    </source>
</reference>
<protein>
    <submittedName>
        <fullName evidence="2">Uncharacterized protein</fullName>
    </submittedName>
</protein>
<dbReference type="RefSeq" id="WP_143227224.1">
    <property type="nucleotide sequence ID" value="NZ_FZNP01000009.1"/>
</dbReference>
<organism evidence="2 3">
    <name type="scientific">Actinomadura mexicana</name>
    <dbReference type="NCBI Taxonomy" id="134959"/>
    <lineage>
        <taxon>Bacteria</taxon>
        <taxon>Bacillati</taxon>
        <taxon>Actinomycetota</taxon>
        <taxon>Actinomycetes</taxon>
        <taxon>Streptosporangiales</taxon>
        <taxon>Thermomonosporaceae</taxon>
        <taxon>Actinomadura</taxon>
    </lineage>
</organism>
<feature type="transmembrane region" description="Helical" evidence="1">
    <location>
        <begin position="46"/>
        <end position="67"/>
    </location>
</feature>
<evidence type="ECO:0000256" key="1">
    <source>
        <dbReference type="SAM" id="Phobius"/>
    </source>
</evidence>
<name>A0A239AV67_9ACTN</name>
<sequence length="122" mass="12858">MTAPRSQGSRTVRILLATIAALLGVIAALVGGILQRLDGSSLPQSFQYGCGAFGATVLLFFALFYFLNGNGPGDRAAAPGSYWAGRWPGRSKWAAVACTMLCTAISFRPAGTHLSRGREHGR</sequence>
<evidence type="ECO:0000313" key="2">
    <source>
        <dbReference type="EMBL" id="SNR99606.1"/>
    </source>
</evidence>
<proteinExistence type="predicted"/>
<gene>
    <name evidence="2" type="ORF">SAMN06265355_109234</name>
</gene>
<keyword evidence="3" id="KW-1185">Reference proteome</keyword>
<dbReference type="Proteomes" id="UP000198420">
    <property type="component" value="Unassembled WGS sequence"/>
</dbReference>
<accession>A0A239AV67</accession>
<dbReference type="EMBL" id="FZNP01000009">
    <property type="protein sequence ID" value="SNR99606.1"/>
    <property type="molecule type" value="Genomic_DNA"/>
</dbReference>
<keyword evidence="1" id="KW-0812">Transmembrane</keyword>
<evidence type="ECO:0000313" key="3">
    <source>
        <dbReference type="Proteomes" id="UP000198420"/>
    </source>
</evidence>
<keyword evidence="1" id="KW-0472">Membrane</keyword>
<dbReference type="AlphaFoldDB" id="A0A239AV67"/>
<keyword evidence="1" id="KW-1133">Transmembrane helix</keyword>